<evidence type="ECO:0000313" key="2">
    <source>
        <dbReference type="Proteomes" id="UP000805193"/>
    </source>
</evidence>
<feature type="non-terminal residue" evidence="1">
    <location>
        <position position="1"/>
    </location>
</feature>
<keyword evidence="2" id="KW-1185">Reference proteome</keyword>
<dbReference type="EMBL" id="JABSTQ010009047">
    <property type="protein sequence ID" value="KAG0433565.1"/>
    <property type="molecule type" value="Genomic_DNA"/>
</dbReference>
<organism evidence="1 2">
    <name type="scientific">Ixodes persulcatus</name>
    <name type="common">Taiga tick</name>
    <dbReference type="NCBI Taxonomy" id="34615"/>
    <lineage>
        <taxon>Eukaryota</taxon>
        <taxon>Metazoa</taxon>
        <taxon>Ecdysozoa</taxon>
        <taxon>Arthropoda</taxon>
        <taxon>Chelicerata</taxon>
        <taxon>Arachnida</taxon>
        <taxon>Acari</taxon>
        <taxon>Parasitiformes</taxon>
        <taxon>Ixodida</taxon>
        <taxon>Ixodoidea</taxon>
        <taxon>Ixodidae</taxon>
        <taxon>Ixodinae</taxon>
        <taxon>Ixodes</taxon>
    </lineage>
</organism>
<reference evidence="1 2" key="1">
    <citation type="journal article" date="2020" name="Cell">
        <title>Large-Scale Comparative Analyses of Tick Genomes Elucidate Their Genetic Diversity and Vector Capacities.</title>
        <authorList>
            <consortium name="Tick Genome and Microbiome Consortium (TIGMIC)"/>
            <person name="Jia N."/>
            <person name="Wang J."/>
            <person name="Shi W."/>
            <person name="Du L."/>
            <person name="Sun Y."/>
            <person name="Zhan W."/>
            <person name="Jiang J.F."/>
            <person name="Wang Q."/>
            <person name="Zhang B."/>
            <person name="Ji P."/>
            <person name="Bell-Sakyi L."/>
            <person name="Cui X.M."/>
            <person name="Yuan T.T."/>
            <person name="Jiang B.G."/>
            <person name="Yang W.F."/>
            <person name="Lam T.T."/>
            <person name="Chang Q.C."/>
            <person name="Ding S.J."/>
            <person name="Wang X.J."/>
            <person name="Zhu J.G."/>
            <person name="Ruan X.D."/>
            <person name="Zhao L."/>
            <person name="Wei J.T."/>
            <person name="Ye R.Z."/>
            <person name="Que T.C."/>
            <person name="Du C.H."/>
            <person name="Zhou Y.H."/>
            <person name="Cheng J.X."/>
            <person name="Dai P.F."/>
            <person name="Guo W.B."/>
            <person name="Han X.H."/>
            <person name="Huang E.J."/>
            <person name="Li L.F."/>
            <person name="Wei W."/>
            <person name="Gao Y.C."/>
            <person name="Liu J.Z."/>
            <person name="Shao H.Z."/>
            <person name="Wang X."/>
            <person name="Wang C.C."/>
            <person name="Yang T.C."/>
            <person name="Huo Q.B."/>
            <person name="Li W."/>
            <person name="Chen H.Y."/>
            <person name="Chen S.E."/>
            <person name="Zhou L.G."/>
            <person name="Ni X.B."/>
            <person name="Tian J.H."/>
            <person name="Sheng Y."/>
            <person name="Liu T."/>
            <person name="Pan Y.S."/>
            <person name="Xia L.Y."/>
            <person name="Li J."/>
            <person name="Zhao F."/>
            <person name="Cao W.C."/>
        </authorList>
    </citation>
    <scope>NUCLEOTIDE SEQUENCE [LARGE SCALE GENOMIC DNA]</scope>
    <source>
        <strain evidence="1">Iper-2018</strain>
    </source>
</reference>
<gene>
    <name evidence="1" type="ORF">HPB47_019799</name>
</gene>
<dbReference type="Proteomes" id="UP000805193">
    <property type="component" value="Unassembled WGS sequence"/>
</dbReference>
<proteinExistence type="predicted"/>
<sequence>LAHRCPPLLPSGSLESRLAGWRGHKATNRRWTSRSSLRSLCWRRPCRRPFPAFRNVVSSSFPPGEANITPPRREPLSAEESPGPNRTLEAPSELPREERAMDREKVSLTPGSIINVPLGATLEMQLKLPTDTVVPEGQASTIKKTTESRMESQQTKRVAQCGDHSIAESSHAVQKLMSDSRSMVSQSSFESNEAQRITKTTAQQSLTETTKVSSSLPSGGSLYSLTVTNRSTTTTTDPKKVAPPTAPKPKLWLNTDIKSEVQRFGFPPERPASSASISYDDDLKCITGVVQASMRNKSYALEDASLPGQGVPQQGSPLLSPTGLPLLPKFYEPAGDNNSAMDFDGFKHHKKKTFSSSSFYEEPNCIYPTVEEQVELARKIADSLSADTNRTSRGANMFFKRVKRSHKWIHEAPDYSDSEATLSGTETSREDDRTPDPLNVPYKVSKGPPRLKLILDPRHLQDANTLRQSGISIVEHSAISPEVCLDLVKDLNSPCGKGAAMFAKRKKKSEEWVVDVDRIKAQLGDRWPEPHQPVAPIRTPIKTPVDRFKESLVNPRLRIVKSPWEAALESPIGSCEKAFAVVRPHEVVESVIRAAEAKGPLEAYQNGYGTYDSAVSPVPPPLTTVTYNPTDPCLARAPRGWRGPTSQPTYEPSHSGGGGSSTGSSPWPTQPAAEIAAPTTSLYPPMPRTSALSPAPAFGSAPTHPHISLSQFQNFNSLPRSWSPRVERAESFRPVRPPTAFAH</sequence>
<evidence type="ECO:0000313" key="1">
    <source>
        <dbReference type="EMBL" id="KAG0433565.1"/>
    </source>
</evidence>
<protein>
    <submittedName>
        <fullName evidence="1">Uncharacterized protein</fullName>
    </submittedName>
</protein>
<name>A0AC60QH49_IXOPE</name>
<comment type="caution">
    <text evidence="1">The sequence shown here is derived from an EMBL/GenBank/DDBJ whole genome shotgun (WGS) entry which is preliminary data.</text>
</comment>
<accession>A0AC60QH49</accession>